<dbReference type="Pfam" id="PF10410">
    <property type="entry name" value="DnaB_bind"/>
    <property type="match status" value="1"/>
</dbReference>
<comment type="subunit">
    <text evidence="12">Monomer. Interacts with DnaB.</text>
</comment>
<dbReference type="GO" id="GO:1990077">
    <property type="term" value="C:primosome complex"/>
    <property type="evidence" value="ECO:0007669"/>
    <property type="project" value="UniProtKB-KW"/>
</dbReference>
<dbReference type="InterPro" id="IPR013264">
    <property type="entry name" value="DNAG_N"/>
</dbReference>
<comment type="cofactor">
    <cofactor evidence="12 13 14">
        <name>Zn(2+)</name>
        <dbReference type="ChEBI" id="CHEBI:29105"/>
    </cofactor>
    <text evidence="12 13 14">Binds 1 zinc ion per monomer.</text>
</comment>
<evidence type="ECO:0000256" key="7">
    <source>
        <dbReference type="ARBA" id="ARBA00022771"/>
    </source>
</evidence>
<evidence type="ECO:0000313" key="16">
    <source>
        <dbReference type="EMBL" id="AKP66605.1"/>
    </source>
</evidence>
<evidence type="ECO:0000256" key="8">
    <source>
        <dbReference type="ARBA" id="ARBA00022833"/>
    </source>
</evidence>
<organism evidence="16 17">
    <name type="scientific">Companilactobacillus ginsenosidimutans</name>
    <dbReference type="NCBI Taxonomy" id="1007676"/>
    <lineage>
        <taxon>Bacteria</taxon>
        <taxon>Bacillati</taxon>
        <taxon>Bacillota</taxon>
        <taxon>Bacilli</taxon>
        <taxon>Lactobacillales</taxon>
        <taxon>Lactobacillaceae</taxon>
        <taxon>Companilactobacillus</taxon>
    </lineage>
</organism>
<name>A0A0H4QYP0_9LACO</name>
<dbReference type="GO" id="GO:0003677">
    <property type="term" value="F:DNA binding"/>
    <property type="evidence" value="ECO:0007669"/>
    <property type="project" value="UniProtKB-KW"/>
</dbReference>
<dbReference type="InterPro" id="IPR016136">
    <property type="entry name" value="DNA_helicase_N/primase_C"/>
</dbReference>
<dbReference type="Gene3D" id="3.90.980.10">
    <property type="entry name" value="DNA primase, catalytic core, N-terminal domain"/>
    <property type="match status" value="1"/>
</dbReference>
<dbReference type="Gene3D" id="1.10.860.10">
    <property type="entry name" value="DNAb Helicase, Chain A"/>
    <property type="match status" value="1"/>
</dbReference>
<dbReference type="CDD" id="cd03364">
    <property type="entry name" value="TOPRIM_DnaG_primases"/>
    <property type="match status" value="1"/>
</dbReference>
<dbReference type="GO" id="GO:0008270">
    <property type="term" value="F:zinc ion binding"/>
    <property type="evidence" value="ECO:0007669"/>
    <property type="project" value="UniProtKB-UniRule"/>
</dbReference>
<dbReference type="GO" id="GO:0003899">
    <property type="term" value="F:DNA-directed RNA polymerase activity"/>
    <property type="evidence" value="ECO:0007669"/>
    <property type="project" value="UniProtKB-UniRule"/>
</dbReference>
<keyword evidence="7 12" id="KW-0863">Zinc-finger</keyword>
<dbReference type="InterPro" id="IPR002694">
    <property type="entry name" value="Znf_CHC2"/>
</dbReference>
<comment type="domain">
    <text evidence="12">Contains an N-terminal zinc-binding domain, a central core domain that contains the primase activity, and a C-terminal DnaB-binding domain.</text>
</comment>
<evidence type="ECO:0000256" key="5">
    <source>
        <dbReference type="ARBA" id="ARBA00022705"/>
    </source>
</evidence>
<dbReference type="InterPro" id="IPR034151">
    <property type="entry name" value="TOPRIM_DnaG_bac"/>
</dbReference>
<dbReference type="FunFam" id="3.90.580.10:FF:000001">
    <property type="entry name" value="DNA primase"/>
    <property type="match status" value="1"/>
</dbReference>
<dbReference type="Gene3D" id="3.40.1360.10">
    <property type="match status" value="1"/>
</dbReference>
<evidence type="ECO:0000313" key="17">
    <source>
        <dbReference type="Proteomes" id="UP000036106"/>
    </source>
</evidence>
<dbReference type="SUPFAM" id="SSF57783">
    <property type="entry name" value="Zinc beta-ribbon"/>
    <property type="match status" value="1"/>
</dbReference>
<dbReference type="InterPro" id="IPR006295">
    <property type="entry name" value="DNA_primase_DnaG"/>
</dbReference>
<comment type="function">
    <text evidence="12 13">RNA polymerase that catalyzes the synthesis of short RNA molecules used as primers for DNA polymerase during DNA replication.</text>
</comment>
<dbReference type="Pfam" id="PF13155">
    <property type="entry name" value="Toprim_2"/>
    <property type="match status" value="1"/>
</dbReference>
<dbReference type="OrthoDB" id="9803773at2"/>
<keyword evidence="3 12" id="KW-0808">Transferase</keyword>
<accession>A0A0H4QYP0</accession>
<dbReference type="GO" id="GO:0006269">
    <property type="term" value="P:DNA replication, synthesis of primer"/>
    <property type="evidence" value="ECO:0007669"/>
    <property type="project" value="UniProtKB-UniRule"/>
</dbReference>
<dbReference type="STRING" id="1007676.ABM34_02910"/>
<dbReference type="PIRSF" id="PIRSF002811">
    <property type="entry name" value="DnaG"/>
    <property type="match status" value="1"/>
</dbReference>
<dbReference type="Pfam" id="PF01807">
    <property type="entry name" value="Zn_ribbon_DnaG"/>
    <property type="match status" value="1"/>
</dbReference>
<keyword evidence="2 12" id="KW-0639">Primosome</keyword>
<dbReference type="Proteomes" id="UP000036106">
    <property type="component" value="Chromosome"/>
</dbReference>
<dbReference type="InterPro" id="IPR006171">
    <property type="entry name" value="TOPRIM_dom"/>
</dbReference>
<keyword evidence="17" id="KW-1185">Reference proteome</keyword>
<dbReference type="HAMAP" id="MF_00974">
    <property type="entry name" value="DNA_primase_DnaG"/>
    <property type="match status" value="1"/>
</dbReference>
<keyword evidence="11 12" id="KW-0804">Transcription</keyword>
<evidence type="ECO:0000256" key="11">
    <source>
        <dbReference type="ARBA" id="ARBA00023163"/>
    </source>
</evidence>
<dbReference type="InterPro" id="IPR050219">
    <property type="entry name" value="DnaG_primase"/>
</dbReference>
<protein>
    <recommendedName>
        <fullName evidence="12 13">DNA primase</fullName>
        <ecNumber evidence="12">2.7.7.101</ecNumber>
    </recommendedName>
</protein>
<dbReference type="InterPro" id="IPR037068">
    <property type="entry name" value="DNA_primase_core_N_sf"/>
</dbReference>
<dbReference type="Pfam" id="PF08275">
    <property type="entry name" value="DNAG_N"/>
    <property type="match status" value="1"/>
</dbReference>
<dbReference type="SMART" id="SM00400">
    <property type="entry name" value="ZnF_CHCC"/>
    <property type="match status" value="1"/>
</dbReference>
<feature type="domain" description="Toprim" evidence="15">
    <location>
        <begin position="263"/>
        <end position="344"/>
    </location>
</feature>
<dbReference type="InterPro" id="IPR030846">
    <property type="entry name" value="DnaG_bac"/>
</dbReference>
<dbReference type="NCBIfam" id="TIGR01391">
    <property type="entry name" value="dnaG"/>
    <property type="match status" value="1"/>
</dbReference>
<dbReference type="PANTHER" id="PTHR30313:SF2">
    <property type="entry name" value="DNA PRIMASE"/>
    <property type="match status" value="1"/>
</dbReference>
<dbReference type="RefSeq" id="WP_048703182.1">
    <property type="nucleotide sequence ID" value="NZ_CP012034.1"/>
</dbReference>
<evidence type="ECO:0000256" key="4">
    <source>
        <dbReference type="ARBA" id="ARBA00022695"/>
    </source>
</evidence>
<dbReference type="SMART" id="SM00493">
    <property type="entry name" value="TOPRIM"/>
    <property type="match status" value="1"/>
</dbReference>
<comment type="catalytic activity">
    <reaction evidence="12">
        <text>ssDNA + n NTP = ssDNA/pppN(pN)n-1 hybrid + (n-1) diphosphate.</text>
        <dbReference type="EC" id="2.7.7.101"/>
    </reaction>
</comment>
<dbReference type="EMBL" id="CP012034">
    <property type="protein sequence ID" value="AKP66605.1"/>
    <property type="molecule type" value="Genomic_DNA"/>
</dbReference>
<keyword evidence="5 12" id="KW-0235">DNA replication</keyword>
<evidence type="ECO:0000256" key="6">
    <source>
        <dbReference type="ARBA" id="ARBA00022723"/>
    </source>
</evidence>
<evidence type="ECO:0000256" key="2">
    <source>
        <dbReference type="ARBA" id="ARBA00022515"/>
    </source>
</evidence>
<dbReference type="GO" id="GO:0000428">
    <property type="term" value="C:DNA-directed RNA polymerase complex"/>
    <property type="evidence" value="ECO:0007669"/>
    <property type="project" value="UniProtKB-KW"/>
</dbReference>
<keyword evidence="10 12" id="KW-0238">DNA-binding</keyword>
<sequence>MATRIPQEFIDEVTSKTNIVDVVSRYVQLNKKGKNLFGLCPFHEERTPSFSVQENKQIFHCFSCGRGGNVFKFIMEIQDKSFPEAVVEVAQMSNIPVPEQFESAGNQQYQSSDSRVLLQMQADASKLYSHILTKTDGGTVPLKYLSDRNITTNLIDTFDIGYAPNNSNLLLEFFKNKNISEDILRKSGLFAENEDGDLFDRFRDRIMIPIKDENGKIIAFSGRILNKEQGVAKYLNSPETTIFNKGKTLFNLNLAKRGIREQKNVILFEGFMDVMSAYAAGVTNGVASMGTSLTDQQLYVLNRSTNQINVCYDGDDPGVEATYRALTQLNDERFTYGVISIPNKQDPDEFIRSSGADKFKQLTENSVQTPISFILSYFRRRYNLNNEHDQLEFLKQSLQEIVKLKSPVEIDMYVGRVAEELQVSKESINKELDNLRRKNAIEKPANNYKNVQKAKLEEVTAAVPEKFDRIEKSERNLIFWAISFPEIRVRLKGNDFKFVHQSYQKIFNSLISYTEKEGYDDDVNVSDFMNVLDDDCKNVLADVEMMQMPSEYNDDEIQDYISNIQNSDLEFKMTDINRQLKKAAMVGDNKLQLELTQELINVRRLLTSN</sequence>
<keyword evidence="8 12" id="KW-0862">Zinc</keyword>
<dbReference type="GO" id="GO:0005737">
    <property type="term" value="C:cytoplasm"/>
    <property type="evidence" value="ECO:0007669"/>
    <property type="project" value="TreeGrafter"/>
</dbReference>
<dbReference type="EC" id="2.7.7.101" evidence="12"/>
<dbReference type="InterPro" id="IPR036977">
    <property type="entry name" value="DNA_primase_Znf_CHC2"/>
</dbReference>
<evidence type="ECO:0000256" key="14">
    <source>
        <dbReference type="PIRSR" id="PIRSR002811-1"/>
    </source>
</evidence>
<dbReference type="PATRIC" id="fig|1007676.4.peg.602"/>
<evidence type="ECO:0000256" key="12">
    <source>
        <dbReference type="HAMAP-Rule" id="MF_00974"/>
    </source>
</evidence>
<evidence type="ECO:0000256" key="9">
    <source>
        <dbReference type="ARBA" id="ARBA00022842"/>
    </source>
</evidence>
<feature type="zinc finger region" description="CHC2-type" evidence="12 14">
    <location>
        <begin position="40"/>
        <end position="64"/>
    </location>
</feature>
<dbReference type="AlphaFoldDB" id="A0A0H4QYP0"/>
<reference evidence="17" key="1">
    <citation type="submission" date="2015-07" db="EMBL/GenBank/DDBJ databases">
        <title>Lactobacillus ginsenosidimutans/EMML 3141/ whole genome sequencing.</title>
        <authorList>
            <person name="Kim M.K."/>
            <person name="Im W.-T."/>
            <person name="Srinivasan S."/>
            <person name="Lee J.-J."/>
        </authorList>
    </citation>
    <scope>NUCLEOTIDE SEQUENCE [LARGE SCALE GENOMIC DNA]</scope>
    <source>
        <strain evidence="17">EMML 3041</strain>
    </source>
</reference>
<keyword evidence="6 12" id="KW-0479">Metal-binding</keyword>
<evidence type="ECO:0000256" key="10">
    <source>
        <dbReference type="ARBA" id="ARBA00023125"/>
    </source>
</evidence>
<dbReference type="SUPFAM" id="SSF56731">
    <property type="entry name" value="DNA primase core"/>
    <property type="match status" value="1"/>
</dbReference>
<evidence type="ECO:0000259" key="15">
    <source>
        <dbReference type="PROSITE" id="PS50880"/>
    </source>
</evidence>
<dbReference type="InterPro" id="IPR019475">
    <property type="entry name" value="DNA_primase_DnaB-bd"/>
</dbReference>
<keyword evidence="1 12" id="KW-0240">DNA-directed RNA polymerase</keyword>
<keyword evidence="4 12" id="KW-0548">Nucleotidyltransferase</keyword>
<gene>
    <name evidence="12" type="primary">dnaG</name>
    <name evidence="16" type="ORF">ABM34_02910</name>
</gene>
<keyword evidence="9" id="KW-0460">Magnesium</keyword>
<dbReference type="KEGG" id="lgn:ABM34_02910"/>
<dbReference type="PROSITE" id="PS50880">
    <property type="entry name" value="TOPRIM"/>
    <property type="match status" value="1"/>
</dbReference>
<evidence type="ECO:0000256" key="1">
    <source>
        <dbReference type="ARBA" id="ARBA00022478"/>
    </source>
</evidence>
<proteinExistence type="inferred from homology"/>
<evidence type="ECO:0000256" key="3">
    <source>
        <dbReference type="ARBA" id="ARBA00022679"/>
    </source>
</evidence>
<dbReference type="Gene3D" id="3.90.580.10">
    <property type="entry name" value="Zinc finger, CHC2-type domain"/>
    <property type="match status" value="1"/>
</dbReference>
<dbReference type="PANTHER" id="PTHR30313">
    <property type="entry name" value="DNA PRIMASE"/>
    <property type="match status" value="1"/>
</dbReference>
<comment type="similarity">
    <text evidence="12 13">Belongs to the DnaG primase family.</text>
</comment>
<evidence type="ECO:0000256" key="13">
    <source>
        <dbReference type="PIRNR" id="PIRNR002811"/>
    </source>
</evidence>